<reference evidence="1" key="1">
    <citation type="submission" date="2019-08" db="EMBL/GenBank/DDBJ databases">
        <authorList>
            <person name="Kucharzyk K."/>
            <person name="Murdoch R.W."/>
            <person name="Higgins S."/>
            <person name="Loffler F."/>
        </authorList>
    </citation>
    <scope>NUCLEOTIDE SEQUENCE</scope>
</reference>
<evidence type="ECO:0000313" key="1">
    <source>
        <dbReference type="EMBL" id="MPN56025.1"/>
    </source>
</evidence>
<name>A0A645IX72_9ZZZZ</name>
<organism evidence="1">
    <name type="scientific">bioreactor metagenome</name>
    <dbReference type="NCBI Taxonomy" id="1076179"/>
    <lineage>
        <taxon>unclassified sequences</taxon>
        <taxon>metagenomes</taxon>
        <taxon>ecological metagenomes</taxon>
    </lineage>
</organism>
<dbReference type="EMBL" id="VSSQ01125911">
    <property type="protein sequence ID" value="MPN56025.1"/>
    <property type="molecule type" value="Genomic_DNA"/>
</dbReference>
<gene>
    <name evidence="1" type="ORF">SDC9_203710</name>
</gene>
<protein>
    <submittedName>
        <fullName evidence="1">Uncharacterized protein</fullName>
    </submittedName>
</protein>
<dbReference type="AlphaFoldDB" id="A0A645IX72"/>
<comment type="caution">
    <text evidence="1">The sequence shown here is derived from an EMBL/GenBank/DDBJ whole genome shotgun (WGS) entry which is preliminary data.</text>
</comment>
<sequence>MTQLKNKDKNEDYNMINYKGYNISITSAKLISEPNRYTCAIKDPNGNVIAEFDFDGEIPVENILILINQHI</sequence>
<accession>A0A645IX72</accession>
<proteinExistence type="predicted"/>